<dbReference type="InterPro" id="IPR049840">
    <property type="entry name" value="DVU0524-like"/>
</dbReference>
<proteinExistence type="predicted"/>
<name>A0A1I4UNG1_9BACT</name>
<dbReference type="STRING" id="39841.SAMN05660836_01896"/>
<reference evidence="3" key="1">
    <citation type="submission" date="2016-10" db="EMBL/GenBank/DDBJ databases">
        <authorList>
            <person name="Varghese N."/>
            <person name="Submissions S."/>
        </authorList>
    </citation>
    <scope>NUCLEOTIDE SEQUENCE [LARGE SCALE GENOMIC DNA]</scope>
    <source>
        <strain evidence="3">DSM 9990</strain>
    </source>
</reference>
<dbReference type="OrthoDB" id="5521275at2"/>
<sequence length="100" mass="11048">MIITDHRVKSVLRTYANQLRQSKLPREKSSGSVVPSGEKITISEEAKKRLVFDRLTKHALEQAKALRSGDSEDSAEGVESSDNAEEVEGRDQPAVEKANL</sequence>
<dbReference type="RefSeq" id="WP_093395305.1">
    <property type="nucleotide sequence ID" value="NZ_FOUU01000006.1"/>
</dbReference>
<feature type="region of interest" description="Disordered" evidence="1">
    <location>
        <begin position="63"/>
        <end position="100"/>
    </location>
</feature>
<gene>
    <name evidence="2" type="ORF">SAMN05660836_01896</name>
</gene>
<evidence type="ECO:0000256" key="1">
    <source>
        <dbReference type="SAM" id="MobiDB-lite"/>
    </source>
</evidence>
<organism evidence="2 3">
    <name type="scientific">Thermodesulforhabdus norvegica</name>
    <dbReference type="NCBI Taxonomy" id="39841"/>
    <lineage>
        <taxon>Bacteria</taxon>
        <taxon>Pseudomonadati</taxon>
        <taxon>Thermodesulfobacteriota</taxon>
        <taxon>Syntrophobacteria</taxon>
        <taxon>Syntrophobacterales</taxon>
        <taxon>Thermodesulforhabdaceae</taxon>
        <taxon>Thermodesulforhabdus</taxon>
    </lineage>
</organism>
<protein>
    <submittedName>
        <fullName evidence="2">Uncharacterized protein</fullName>
    </submittedName>
</protein>
<evidence type="ECO:0000313" key="2">
    <source>
        <dbReference type="EMBL" id="SFM90529.1"/>
    </source>
</evidence>
<dbReference type="NCBIfam" id="NF041863">
    <property type="entry name" value="DVU0524_fam"/>
    <property type="match status" value="1"/>
</dbReference>
<dbReference type="Proteomes" id="UP000199611">
    <property type="component" value="Unassembled WGS sequence"/>
</dbReference>
<keyword evidence="3" id="KW-1185">Reference proteome</keyword>
<feature type="compositionally biased region" description="Basic and acidic residues" evidence="1">
    <location>
        <begin position="87"/>
        <end position="100"/>
    </location>
</feature>
<dbReference type="AlphaFoldDB" id="A0A1I4UNG1"/>
<evidence type="ECO:0000313" key="3">
    <source>
        <dbReference type="Proteomes" id="UP000199611"/>
    </source>
</evidence>
<accession>A0A1I4UNG1</accession>
<dbReference type="EMBL" id="FOUU01000006">
    <property type="protein sequence ID" value="SFM90529.1"/>
    <property type="molecule type" value="Genomic_DNA"/>
</dbReference>